<dbReference type="SMART" id="SM00065">
    <property type="entry name" value="GAF"/>
    <property type="match status" value="1"/>
</dbReference>
<keyword evidence="13" id="KW-0479">Metal-binding</keyword>
<dbReference type="NCBIfam" id="TIGR01417">
    <property type="entry name" value="PTS_I_fam"/>
    <property type="match status" value="1"/>
</dbReference>
<evidence type="ECO:0000256" key="10">
    <source>
        <dbReference type="ARBA" id="ARBA00022597"/>
    </source>
</evidence>
<reference evidence="18 19" key="1">
    <citation type="submission" date="2021-12" db="EMBL/GenBank/DDBJ databases">
        <title>Discovery of the Pendulisporaceae a myxobacterial family with distinct sporulation behavior and unique specialized metabolism.</title>
        <authorList>
            <person name="Garcia R."/>
            <person name="Popoff A."/>
            <person name="Bader C.D."/>
            <person name="Loehr J."/>
            <person name="Walesch S."/>
            <person name="Walt C."/>
            <person name="Boldt J."/>
            <person name="Bunk B."/>
            <person name="Haeckl F.J.F.P.J."/>
            <person name="Gunesch A.P."/>
            <person name="Birkelbach J."/>
            <person name="Nuebel U."/>
            <person name="Pietschmann T."/>
            <person name="Bach T."/>
            <person name="Mueller R."/>
        </authorList>
    </citation>
    <scope>NUCLEOTIDE SEQUENCE [LARGE SCALE GENOMIC DNA]</scope>
    <source>
        <strain evidence="18 19">MSr11954</strain>
    </source>
</reference>
<evidence type="ECO:0000256" key="6">
    <source>
        <dbReference type="ARBA" id="ARBA00012232"/>
    </source>
</evidence>
<evidence type="ECO:0000256" key="13">
    <source>
        <dbReference type="ARBA" id="ARBA00022723"/>
    </source>
</evidence>
<evidence type="ECO:0000256" key="4">
    <source>
        <dbReference type="ARBA" id="ARBA00004496"/>
    </source>
</evidence>
<dbReference type="Gene3D" id="3.50.30.10">
    <property type="entry name" value="Phosphohistidine domain"/>
    <property type="match status" value="1"/>
</dbReference>
<dbReference type="InterPro" id="IPR029016">
    <property type="entry name" value="GAF-like_dom_sf"/>
</dbReference>
<dbReference type="SUPFAM" id="SSF52009">
    <property type="entry name" value="Phosphohistidine domain"/>
    <property type="match status" value="1"/>
</dbReference>
<accession>A0ABZ2LUQ6</accession>
<feature type="domain" description="GAF" evidence="17">
    <location>
        <begin position="16"/>
        <end position="141"/>
    </location>
</feature>
<comment type="catalytic activity">
    <reaction evidence="1">
        <text>L-histidyl-[protein] + phosphoenolpyruvate = N(pros)-phospho-L-histidyl-[protein] + pyruvate</text>
        <dbReference type="Rhea" id="RHEA:23880"/>
        <dbReference type="Rhea" id="RHEA-COMP:9745"/>
        <dbReference type="Rhea" id="RHEA-COMP:9746"/>
        <dbReference type="ChEBI" id="CHEBI:15361"/>
        <dbReference type="ChEBI" id="CHEBI:29979"/>
        <dbReference type="ChEBI" id="CHEBI:58702"/>
        <dbReference type="ChEBI" id="CHEBI:64837"/>
        <dbReference type="EC" id="2.7.3.9"/>
    </reaction>
</comment>
<evidence type="ECO:0000256" key="7">
    <source>
        <dbReference type="ARBA" id="ARBA00016544"/>
    </source>
</evidence>
<evidence type="ECO:0000256" key="3">
    <source>
        <dbReference type="ARBA" id="ARBA00002728"/>
    </source>
</evidence>
<dbReference type="Pfam" id="PF13492">
    <property type="entry name" value="GAF_3"/>
    <property type="match status" value="1"/>
</dbReference>
<keyword evidence="10" id="KW-0762">Sugar transport</keyword>
<dbReference type="InterPro" id="IPR015813">
    <property type="entry name" value="Pyrv/PenolPyrv_kinase-like_dom"/>
</dbReference>
<dbReference type="PANTHER" id="PTHR46244:SF3">
    <property type="entry name" value="PHOSPHOENOLPYRUVATE-PROTEIN PHOSPHOTRANSFERASE"/>
    <property type="match status" value="1"/>
</dbReference>
<evidence type="ECO:0000256" key="8">
    <source>
        <dbReference type="ARBA" id="ARBA00022448"/>
    </source>
</evidence>
<dbReference type="InterPro" id="IPR040442">
    <property type="entry name" value="Pyrv_kinase-like_dom_sf"/>
</dbReference>
<keyword evidence="8" id="KW-0813">Transport</keyword>
<evidence type="ECO:0000256" key="9">
    <source>
        <dbReference type="ARBA" id="ARBA00022490"/>
    </source>
</evidence>
<sequence>MNVIAELRRIVEQSHSSLSILEAAVRVVAERMHAGGCSAFLLDEGRRLVPGAAHGPDGSGGSAAESIAARGIAERGGAMVRGEATSLLAAPMLVRDDVAGALVVQSSGPRVFSAGDGEALTAIGAQLAGIIEDARIIDALDRGEPPLHRGATRALAVPAAVPAKGEWPLHGVGASPGIAIGAAVFRGAPRVDLAARAPSAGEPEAQRARVRTAVDKVRNDLLRIQIAAEREIDEEHALIFASHLLLLNDSKLLERIDEEIASGLSAPRAIATALDEFESWLRLVPDAYIQEKVDDIDDLRNRLLDHLFEGASRRSTSASILVTSRVLPSLVVEMKSQGARALVTETGSETSHGVLLARAMGIPVVTGMTDMLSLVQPNDRLIVDGSSGLVIVRPCDETVARYEEERHRLERGRTEYAKFRDVLAQTSDGVRVKLHANAGLASDLTVARENGAEGIGLYRSEYPFIVRNAFPTRGEQVHIYSKAYELFPDGPIQFRILDLAGDKFVGSRPLGAGRSAFHGYRSIRVLFDHPDLLRDQVQALAIAAGGRPLRILIPMVTSIEELRRVKTMIRQALDALDEPIAQRAPQIGAMIEVPAAVELAADIAKEVDFLSIGTNDLMQYTLLLDREDPRMAQMSDPYHPAILRMIARVVTAAHGAGRSVGVCGEIASRTDVALVLIALGVDSLSVAPTAIPELKQALARARVHSMRRAVPEILALSDARSIAVALRAAQSA</sequence>
<evidence type="ECO:0000256" key="11">
    <source>
        <dbReference type="ARBA" id="ARBA00022679"/>
    </source>
</evidence>
<dbReference type="InterPro" id="IPR000121">
    <property type="entry name" value="PEP_util_C"/>
</dbReference>
<dbReference type="GO" id="GO:0008965">
    <property type="term" value="F:phosphoenolpyruvate-protein phosphotransferase activity"/>
    <property type="evidence" value="ECO:0007669"/>
    <property type="project" value="UniProtKB-EC"/>
</dbReference>
<dbReference type="Gene3D" id="3.30.450.40">
    <property type="match status" value="1"/>
</dbReference>
<dbReference type="InterPro" id="IPR008731">
    <property type="entry name" value="PTS_EIN"/>
</dbReference>
<dbReference type="InterPro" id="IPR050499">
    <property type="entry name" value="PEP-utilizing_PTS_enzyme"/>
</dbReference>
<evidence type="ECO:0000256" key="15">
    <source>
        <dbReference type="ARBA" id="ARBA00022842"/>
    </source>
</evidence>
<dbReference type="InterPro" id="IPR036618">
    <property type="entry name" value="PtsI_HPr-bd_sf"/>
</dbReference>
<dbReference type="InterPro" id="IPR003018">
    <property type="entry name" value="GAF"/>
</dbReference>
<gene>
    <name evidence="18" type="primary">ptsP</name>
    <name evidence="18" type="ORF">LZC94_37845</name>
</gene>
<dbReference type="Gene3D" id="3.20.20.60">
    <property type="entry name" value="Phosphoenolpyruvate-binding domains"/>
    <property type="match status" value="1"/>
</dbReference>
<evidence type="ECO:0000259" key="17">
    <source>
        <dbReference type="SMART" id="SM00065"/>
    </source>
</evidence>
<keyword evidence="9" id="KW-0963">Cytoplasm</keyword>
<dbReference type="InterPro" id="IPR006318">
    <property type="entry name" value="PTS_EI-like"/>
</dbReference>
<keyword evidence="15" id="KW-0460">Magnesium</keyword>
<comment type="function">
    <text evidence="3">General (non sugar-specific) component of the phosphoenolpyruvate-dependent sugar phosphotransferase system (sugar PTS). This major carbohydrate active-transport system catalyzes the phosphorylation of incoming sugar substrates concomitantly with their translocation across the cell membrane. Enzyme I transfers the phosphoryl group from phosphoenolpyruvate (PEP) to the phosphoryl carrier protein (HPr).</text>
</comment>
<comment type="similarity">
    <text evidence="5">Belongs to the PEP-utilizing enzyme family.</text>
</comment>
<keyword evidence="14" id="KW-0418">Kinase</keyword>
<organism evidence="18 19">
    <name type="scientific">Pendulispora albinea</name>
    <dbReference type="NCBI Taxonomy" id="2741071"/>
    <lineage>
        <taxon>Bacteria</taxon>
        <taxon>Pseudomonadati</taxon>
        <taxon>Myxococcota</taxon>
        <taxon>Myxococcia</taxon>
        <taxon>Myxococcales</taxon>
        <taxon>Sorangiineae</taxon>
        <taxon>Pendulisporaceae</taxon>
        <taxon>Pendulispora</taxon>
    </lineage>
</organism>
<evidence type="ECO:0000256" key="2">
    <source>
        <dbReference type="ARBA" id="ARBA00001946"/>
    </source>
</evidence>
<keyword evidence="19" id="KW-1185">Reference proteome</keyword>
<dbReference type="PANTHER" id="PTHR46244">
    <property type="entry name" value="PHOSPHOENOLPYRUVATE-PROTEIN PHOSPHOTRANSFERASE"/>
    <property type="match status" value="1"/>
</dbReference>
<dbReference type="InterPro" id="IPR036637">
    <property type="entry name" value="Phosphohistidine_dom_sf"/>
</dbReference>
<dbReference type="Gene3D" id="1.10.274.10">
    <property type="entry name" value="PtsI, HPr-binding domain"/>
    <property type="match status" value="1"/>
</dbReference>
<name>A0ABZ2LUQ6_9BACT</name>
<protein>
    <recommendedName>
        <fullName evidence="7">Phosphoenolpyruvate-protein phosphotransferase</fullName>
        <ecNumber evidence="6">2.7.3.9</ecNumber>
    </recommendedName>
    <alternativeName>
        <fullName evidence="16">Phosphotransferase system, enzyme I</fullName>
    </alternativeName>
</protein>
<dbReference type="SUPFAM" id="SSF51621">
    <property type="entry name" value="Phosphoenolpyruvate/pyruvate domain"/>
    <property type="match status" value="1"/>
</dbReference>
<dbReference type="InterPro" id="IPR008279">
    <property type="entry name" value="PEP-util_enz_mobile_dom"/>
</dbReference>
<dbReference type="Pfam" id="PF02896">
    <property type="entry name" value="PEP-utilizers_C"/>
    <property type="match status" value="1"/>
</dbReference>
<dbReference type="PRINTS" id="PR01736">
    <property type="entry name" value="PHPHTRNFRASE"/>
</dbReference>
<keyword evidence="12" id="KW-0598">Phosphotransferase system</keyword>
<keyword evidence="11 18" id="KW-0808">Transferase</keyword>
<proteinExistence type="inferred from homology"/>
<comment type="cofactor">
    <cofactor evidence="2">
        <name>Mg(2+)</name>
        <dbReference type="ChEBI" id="CHEBI:18420"/>
    </cofactor>
</comment>
<evidence type="ECO:0000256" key="16">
    <source>
        <dbReference type="ARBA" id="ARBA00033235"/>
    </source>
</evidence>
<evidence type="ECO:0000256" key="5">
    <source>
        <dbReference type="ARBA" id="ARBA00007837"/>
    </source>
</evidence>
<dbReference type="Pfam" id="PF00391">
    <property type="entry name" value="PEP-utilizers"/>
    <property type="match status" value="1"/>
</dbReference>
<comment type="subcellular location">
    <subcellularLocation>
        <location evidence="4">Cytoplasm</location>
    </subcellularLocation>
</comment>
<evidence type="ECO:0000313" key="19">
    <source>
        <dbReference type="Proteomes" id="UP001370348"/>
    </source>
</evidence>
<dbReference type="Pfam" id="PF05524">
    <property type="entry name" value="PEP-utilisers_N"/>
    <property type="match status" value="1"/>
</dbReference>
<evidence type="ECO:0000256" key="14">
    <source>
        <dbReference type="ARBA" id="ARBA00022777"/>
    </source>
</evidence>
<dbReference type="SUPFAM" id="SSF47831">
    <property type="entry name" value="Enzyme I of the PEP:sugar phosphotransferase system HPr-binding (sub)domain"/>
    <property type="match status" value="1"/>
</dbReference>
<dbReference type="EC" id="2.7.3.9" evidence="6"/>
<dbReference type="SUPFAM" id="SSF55781">
    <property type="entry name" value="GAF domain-like"/>
    <property type="match status" value="1"/>
</dbReference>
<dbReference type="EMBL" id="CP089984">
    <property type="protein sequence ID" value="WXB13588.1"/>
    <property type="molecule type" value="Genomic_DNA"/>
</dbReference>
<evidence type="ECO:0000313" key="18">
    <source>
        <dbReference type="EMBL" id="WXB13588.1"/>
    </source>
</evidence>
<dbReference type="RefSeq" id="WP_394823202.1">
    <property type="nucleotide sequence ID" value="NZ_CP089984.1"/>
</dbReference>
<evidence type="ECO:0000256" key="1">
    <source>
        <dbReference type="ARBA" id="ARBA00000683"/>
    </source>
</evidence>
<dbReference type="Proteomes" id="UP001370348">
    <property type="component" value="Chromosome"/>
</dbReference>
<evidence type="ECO:0000256" key="12">
    <source>
        <dbReference type="ARBA" id="ARBA00022683"/>
    </source>
</evidence>